<feature type="domain" description="Rhodanese" evidence="1">
    <location>
        <begin position="8"/>
        <end position="86"/>
    </location>
</feature>
<gene>
    <name evidence="2" type="ORF">HME7025_01052</name>
</gene>
<dbReference type="AlphaFoldDB" id="A0A2S2DU86"/>
<dbReference type="KEGG" id="psez:HME7025_01052"/>
<evidence type="ECO:0000313" key="2">
    <source>
        <dbReference type="EMBL" id="AWL08916.1"/>
    </source>
</evidence>
<sequence>MNIQDLISNPKTSIVDVREVGEFMQGHYEGAINIPLGTIPNQLEKFKTMDGPIIVYCRSGNRSGLAQTMLKQMGYQEVYNGGALQDMLVYSNN</sequence>
<keyword evidence="3" id="KW-1185">Reference proteome</keyword>
<dbReference type="PANTHER" id="PTHR43031">
    <property type="entry name" value="FAD-DEPENDENT OXIDOREDUCTASE"/>
    <property type="match status" value="1"/>
</dbReference>
<dbReference type="CDD" id="cd00158">
    <property type="entry name" value="RHOD"/>
    <property type="match status" value="1"/>
</dbReference>
<evidence type="ECO:0000259" key="1">
    <source>
        <dbReference type="PROSITE" id="PS50206"/>
    </source>
</evidence>
<dbReference type="SUPFAM" id="SSF52821">
    <property type="entry name" value="Rhodanese/Cell cycle control phosphatase"/>
    <property type="match status" value="1"/>
</dbReference>
<reference evidence="3" key="1">
    <citation type="submission" date="2018-05" db="EMBL/GenBank/DDBJ databases">
        <title>Pseudarcicella sp. HME7025 Genome sequencing and assembly.</title>
        <authorList>
            <person name="Kim H."/>
            <person name="Kang H."/>
            <person name="Joh K."/>
        </authorList>
    </citation>
    <scope>NUCLEOTIDE SEQUENCE [LARGE SCALE GENOMIC DNA]</scope>
    <source>
        <strain evidence="3">HME7025</strain>
    </source>
</reference>
<dbReference type="InterPro" id="IPR001763">
    <property type="entry name" value="Rhodanese-like_dom"/>
</dbReference>
<dbReference type="RefSeq" id="WP_226998284.1">
    <property type="nucleotide sequence ID" value="NZ_CP029346.1"/>
</dbReference>
<evidence type="ECO:0000313" key="3">
    <source>
        <dbReference type="Proteomes" id="UP000245468"/>
    </source>
</evidence>
<dbReference type="Gene3D" id="3.40.250.10">
    <property type="entry name" value="Rhodanese-like domain"/>
    <property type="match status" value="1"/>
</dbReference>
<dbReference type="InterPro" id="IPR036873">
    <property type="entry name" value="Rhodanese-like_dom_sf"/>
</dbReference>
<dbReference type="Pfam" id="PF00581">
    <property type="entry name" value="Rhodanese"/>
    <property type="match status" value="1"/>
</dbReference>
<dbReference type="PROSITE" id="PS50206">
    <property type="entry name" value="RHODANESE_3"/>
    <property type="match status" value="1"/>
</dbReference>
<accession>A0A2S2DU86</accession>
<dbReference type="SMART" id="SM00450">
    <property type="entry name" value="RHOD"/>
    <property type="match status" value="1"/>
</dbReference>
<dbReference type="PANTHER" id="PTHR43031:SF1">
    <property type="entry name" value="PYRIDINE NUCLEOTIDE-DISULPHIDE OXIDOREDUCTASE"/>
    <property type="match status" value="1"/>
</dbReference>
<dbReference type="EMBL" id="CP029346">
    <property type="protein sequence ID" value="AWL08916.1"/>
    <property type="molecule type" value="Genomic_DNA"/>
</dbReference>
<protein>
    <recommendedName>
        <fullName evidence="1">Rhodanese domain-containing protein</fullName>
    </recommendedName>
</protein>
<dbReference type="InterPro" id="IPR050229">
    <property type="entry name" value="GlpE_sulfurtransferase"/>
</dbReference>
<name>A0A2S2DU86_9BACT</name>
<organism evidence="2 3">
    <name type="scientific">Aquirufa nivalisilvae</name>
    <dbReference type="NCBI Taxonomy" id="2516557"/>
    <lineage>
        <taxon>Bacteria</taxon>
        <taxon>Pseudomonadati</taxon>
        <taxon>Bacteroidota</taxon>
        <taxon>Cytophagia</taxon>
        <taxon>Cytophagales</taxon>
        <taxon>Flectobacillaceae</taxon>
        <taxon>Aquirufa</taxon>
    </lineage>
</organism>
<proteinExistence type="predicted"/>
<dbReference type="Proteomes" id="UP000245468">
    <property type="component" value="Chromosome"/>
</dbReference>